<evidence type="ECO:0000256" key="3">
    <source>
        <dbReference type="SAM" id="SignalP"/>
    </source>
</evidence>
<feature type="signal peptide" evidence="3">
    <location>
        <begin position="1"/>
        <end position="25"/>
    </location>
</feature>
<protein>
    <submittedName>
        <fullName evidence="5">Uncharacterized protein LOC106078086</fullName>
    </submittedName>
</protein>
<feature type="transmembrane region" description="Helical" evidence="2">
    <location>
        <begin position="440"/>
        <end position="462"/>
    </location>
</feature>
<dbReference type="AlphaFoldDB" id="A0A9W3A5H3"/>
<evidence type="ECO:0000313" key="4">
    <source>
        <dbReference type="Proteomes" id="UP001165740"/>
    </source>
</evidence>
<dbReference type="RefSeq" id="XP_055882567.1">
    <property type="nucleotide sequence ID" value="XM_056026592.1"/>
</dbReference>
<keyword evidence="2" id="KW-0472">Membrane</keyword>
<feature type="chain" id="PRO_5040967445" evidence="3">
    <location>
        <begin position="26"/>
        <end position="799"/>
    </location>
</feature>
<feature type="transmembrane region" description="Helical" evidence="2">
    <location>
        <begin position="196"/>
        <end position="218"/>
    </location>
</feature>
<keyword evidence="2" id="KW-1133">Transmembrane helix</keyword>
<feature type="transmembrane region" description="Helical" evidence="2">
    <location>
        <begin position="643"/>
        <end position="664"/>
    </location>
</feature>
<name>A0A9W3A5H3_BIOGL</name>
<sequence length="799" mass="91410">MAMFSSCSMLTSFLVTCLTIVAAKAGCNLTVLDYQTKHYKTLPMITRDTTSFFTEYSVSFSKTNDSKTTIGSKEMVTSRFQPRRWFNVHTNATMELQLMYDSYFDILKWLFIFEVHHVILDATPADCLDHLEDEVKENMTRNFILQEFQLPNFELCSAHIGEHDGEGKVVFRCCKMSAKNEANCHLIEEGDLLFKLHIFSVIVALFVLIVITICIFRIDFGYEKFQFRPDGLKLQRLNDRNSQNSSSSSDTSNTKPLIIPRDVFNRMTELKKCVPDEILSVETILLLVNKKRCITEGETSISFIRSIAESLLYAKSAIKKTFEKMNGCCSRCGYCCCSYFGCMTCERGLIIVFLLLLYLPSVPLLYLRFDAYADYKLLCSEYKARDLSCPFYLIGDDYIMGVIILSAVFYVLGCIGLVVSACKPVWSCKRHRMMRKILNVFIACCLFFTWGLGLHFVIYSIVRAIATSSITKNTFDDVSPMILPLLFYMKDRIQNVSKRYVLLVKSVLKVIYPQTLEVTHGLDLDQNIETSPSQTIHGRENESLQSVSSGPAANNNQSELSTQENEQNSTKIDKPLHLAVTINDGPSTQGQFKVIVSFEKLRLVVSQPMVFTRDKGDLLLSKKFILRLFNRTIKGFFSPYAKVFLLSSVSCLVFILIFYLFVTYGTVHSYSNAIVGNVAFFLTFLNILKEQFSDSPVQDVLLPDTSFLNNLQEHVKYYRETWTIKDITLKKVDQTKIQSDDDILIQFKVQGDDDRRCICRTNFVEVLKPLKNRHSITILPQNNLKAEPVKNEHRESTKI</sequence>
<keyword evidence="4" id="KW-1185">Reference proteome</keyword>
<feature type="region of interest" description="Disordered" evidence="1">
    <location>
        <begin position="532"/>
        <end position="569"/>
    </location>
</feature>
<organism evidence="4 5">
    <name type="scientific">Biomphalaria glabrata</name>
    <name type="common">Bloodfluke planorb</name>
    <name type="synonym">Freshwater snail</name>
    <dbReference type="NCBI Taxonomy" id="6526"/>
    <lineage>
        <taxon>Eukaryota</taxon>
        <taxon>Metazoa</taxon>
        <taxon>Spiralia</taxon>
        <taxon>Lophotrochozoa</taxon>
        <taxon>Mollusca</taxon>
        <taxon>Gastropoda</taxon>
        <taxon>Heterobranchia</taxon>
        <taxon>Euthyneura</taxon>
        <taxon>Panpulmonata</taxon>
        <taxon>Hygrophila</taxon>
        <taxon>Lymnaeoidea</taxon>
        <taxon>Planorbidae</taxon>
        <taxon>Biomphalaria</taxon>
    </lineage>
</organism>
<accession>A0A9W3A5H3</accession>
<gene>
    <name evidence="5" type="primary">LOC106078086</name>
</gene>
<feature type="transmembrane region" description="Helical" evidence="2">
    <location>
        <begin position="670"/>
        <end position="688"/>
    </location>
</feature>
<keyword evidence="3" id="KW-0732">Signal</keyword>
<evidence type="ECO:0000313" key="5">
    <source>
        <dbReference type="RefSeq" id="XP_055882567.1"/>
    </source>
</evidence>
<feature type="transmembrane region" description="Helical" evidence="2">
    <location>
        <begin position="398"/>
        <end position="419"/>
    </location>
</feature>
<feature type="compositionally biased region" description="Polar residues" evidence="1">
    <location>
        <begin position="543"/>
        <end position="569"/>
    </location>
</feature>
<keyword evidence="2" id="KW-0812">Transmembrane</keyword>
<feature type="transmembrane region" description="Helical" evidence="2">
    <location>
        <begin position="348"/>
        <end position="367"/>
    </location>
</feature>
<proteinExistence type="predicted"/>
<dbReference type="OrthoDB" id="10291330at2759"/>
<dbReference type="GeneID" id="106078086"/>
<evidence type="ECO:0000256" key="1">
    <source>
        <dbReference type="SAM" id="MobiDB-lite"/>
    </source>
</evidence>
<reference evidence="5" key="1">
    <citation type="submission" date="2025-08" db="UniProtKB">
        <authorList>
            <consortium name="RefSeq"/>
        </authorList>
    </citation>
    <scope>IDENTIFICATION</scope>
</reference>
<dbReference type="Proteomes" id="UP001165740">
    <property type="component" value="Chromosome 4"/>
</dbReference>
<evidence type="ECO:0000256" key="2">
    <source>
        <dbReference type="SAM" id="Phobius"/>
    </source>
</evidence>